<dbReference type="Proteomes" id="UP000814033">
    <property type="component" value="Unassembled WGS sequence"/>
</dbReference>
<evidence type="ECO:0000313" key="2">
    <source>
        <dbReference type="Proteomes" id="UP000814033"/>
    </source>
</evidence>
<organism evidence="1 2">
    <name type="scientific">Auriscalpium vulgare</name>
    <dbReference type="NCBI Taxonomy" id="40419"/>
    <lineage>
        <taxon>Eukaryota</taxon>
        <taxon>Fungi</taxon>
        <taxon>Dikarya</taxon>
        <taxon>Basidiomycota</taxon>
        <taxon>Agaricomycotina</taxon>
        <taxon>Agaricomycetes</taxon>
        <taxon>Russulales</taxon>
        <taxon>Auriscalpiaceae</taxon>
        <taxon>Auriscalpium</taxon>
    </lineage>
</organism>
<protein>
    <submittedName>
        <fullName evidence="1">Uncharacterized protein</fullName>
    </submittedName>
</protein>
<name>A0ACB8RQA8_9AGAM</name>
<evidence type="ECO:0000313" key="1">
    <source>
        <dbReference type="EMBL" id="KAI0045698.1"/>
    </source>
</evidence>
<accession>A0ACB8RQA8</accession>
<reference evidence="1" key="2">
    <citation type="journal article" date="2022" name="New Phytol.">
        <title>Evolutionary transition to the ectomycorrhizal habit in the genomes of a hyperdiverse lineage of mushroom-forming fungi.</title>
        <authorList>
            <person name="Looney B."/>
            <person name="Miyauchi S."/>
            <person name="Morin E."/>
            <person name="Drula E."/>
            <person name="Courty P.E."/>
            <person name="Kohler A."/>
            <person name="Kuo A."/>
            <person name="LaButti K."/>
            <person name="Pangilinan J."/>
            <person name="Lipzen A."/>
            <person name="Riley R."/>
            <person name="Andreopoulos W."/>
            <person name="He G."/>
            <person name="Johnson J."/>
            <person name="Nolan M."/>
            <person name="Tritt A."/>
            <person name="Barry K.W."/>
            <person name="Grigoriev I.V."/>
            <person name="Nagy L.G."/>
            <person name="Hibbett D."/>
            <person name="Henrissat B."/>
            <person name="Matheny P.B."/>
            <person name="Labbe J."/>
            <person name="Martin F.M."/>
        </authorList>
    </citation>
    <scope>NUCLEOTIDE SEQUENCE</scope>
    <source>
        <strain evidence="1">FP105234-sp</strain>
    </source>
</reference>
<keyword evidence="2" id="KW-1185">Reference proteome</keyword>
<gene>
    <name evidence="1" type="ORF">FA95DRAFT_95029</name>
</gene>
<dbReference type="EMBL" id="MU275944">
    <property type="protein sequence ID" value="KAI0045698.1"/>
    <property type="molecule type" value="Genomic_DNA"/>
</dbReference>
<comment type="caution">
    <text evidence="1">The sequence shown here is derived from an EMBL/GenBank/DDBJ whole genome shotgun (WGS) entry which is preliminary data.</text>
</comment>
<proteinExistence type="predicted"/>
<reference evidence="1" key="1">
    <citation type="submission" date="2021-02" db="EMBL/GenBank/DDBJ databases">
        <authorList>
            <consortium name="DOE Joint Genome Institute"/>
            <person name="Ahrendt S."/>
            <person name="Looney B.P."/>
            <person name="Miyauchi S."/>
            <person name="Morin E."/>
            <person name="Drula E."/>
            <person name="Courty P.E."/>
            <person name="Chicoki N."/>
            <person name="Fauchery L."/>
            <person name="Kohler A."/>
            <person name="Kuo A."/>
            <person name="Labutti K."/>
            <person name="Pangilinan J."/>
            <person name="Lipzen A."/>
            <person name="Riley R."/>
            <person name="Andreopoulos W."/>
            <person name="He G."/>
            <person name="Johnson J."/>
            <person name="Barry K.W."/>
            <person name="Grigoriev I.V."/>
            <person name="Nagy L."/>
            <person name="Hibbett D."/>
            <person name="Henrissat B."/>
            <person name="Matheny P.B."/>
            <person name="Labbe J."/>
            <person name="Martin F."/>
        </authorList>
    </citation>
    <scope>NUCLEOTIDE SEQUENCE</scope>
    <source>
        <strain evidence="1">FP105234-sp</strain>
    </source>
</reference>
<sequence length="198" mass="21999">MCRSTVLALQVYAAQVEIVERREKHTLGRSAPRWIQGRQELSADRSGGDYLAHLRGMREHIPPILLDPAKQIAIVVHLSKVDPQLHEHVEAIVDGKRSSLQIQAQRCNKLEPRCLLARRRGAPPLPGAPARQSPVDERAVTIHNTPRADWKGIGAQQRQRRPFVENSLVRAHQGAARGLGECNLAHEVGAVAHPLSER</sequence>